<accession>A0A2W5A6F6</accession>
<dbReference type="EMBL" id="QFNK01000031">
    <property type="protein sequence ID" value="PZO88029.1"/>
    <property type="molecule type" value="Genomic_DNA"/>
</dbReference>
<evidence type="ECO:0000313" key="2">
    <source>
        <dbReference type="Proteomes" id="UP000249557"/>
    </source>
</evidence>
<evidence type="ECO:0000313" key="1">
    <source>
        <dbReference type="EMBL" id="PZO88029.1"/>
    </source>
</evidence>
<protein>
    <submittedName>
        <fullName evidence="1">Uncharacterized protein</fullName>
    </submittedName>
</protein>
<sequence length="228" mass="26198">MIRRIGFKRLVALIALSVILVGLVLFNNTVVEPQTLEGQRKIRAVTTEMGTLNDELTVMRDDYARFMERKETFERMTRTGFFNDQERVRARERFDTIRELSKVISARYELRAAMIEQNDDIKDTGYVIMRTSVSINLAALTDIDIYRFVYYLTYAYPGQISISSLVVKRERKIDQETLREIGTGKMPEIVTGRVEFMWTTMAKKEAVYSPADLLREEQAAAAAQGGAQ</sequence>
<reference evidence="1 2" key="1">
    <citation type="submission" date="2017-08" db="EMBL/GenBank/DDBJ databases">
        <title>Infants hospitalized years apart are colonized by the same room-sourced microbial strains.</title>
        <authorList>
            <person name="Brooks B."/>
            <person name="Olm M.R."/>
            <person name="Firek B.A."/>
            <person name="Baker R."/>
            <person name="Thomas B.C."/>
            <person name="Morowitz M.J."/>
            <person name="Banfield J.F."/>
        </authorList>
    </citation>
    <scope>NUCLEOTIDE SEQUENCE [LARGE SCALE GENOMIC DNA]</scope>
    <source>
        <strain evidence="1">S2_018_000_R2_104</strain>
    </source>
</reference>
<dbReference type="Proteomes" id="UP000249557">
    <property type="component" value="Unassembled WGS sequence"/>
</dbReference>
<name>A0A2W5A6F6_9BACT</name>
<proteinExistence type="predicted"/>
<gene>
    <name evidence="1" type="ORF">DI626_02660</name>
</gene>
<dbReference type="AlphaFoldDB" id="A0A2W5A6F6"/>
<organism evidence="1 2">
    <name type="scientific">Micavibrio aeruginosavorus</name>
    <dbReference type="NCBI Taxonomy" id="349221"/>
    <lineage>
        <taxon>Bacteria</taxon>
        <taxon>Pseudomonadati</taxon>
        <taxon>Bdellovibrionota</taxon>
        <taxon>Bdellovibrionia</taxon>
        <taxon>Bdellovibrionales</taxon>
        <taxon>Pseudobdellovibrionaceae</taxon>
        <taxon>Micavibrio</taxon>
    </lineage>
</organism>
<comment type="caution">
    <text evidence="1">The sequence shown here is derived from an EMBL/GenBank/DDBJ whole genome shotgun (WGS) entry which is preliminary data.</text>
</comment>